<comment type="caution">
    <text evidence="2">The sequence shown here is derived from an EMBL/GenBank/DDBJ whole genome shotgun (WGS) entry which is preliminary data.</text>
</comment>
<organism evidence="2 3">
    <name type="scientific">Rhizoctonia solani</name>
    <dbReference type="NCBI Taxonomy" id="456999"/>
    <lineage>
        <taxon>Eukaryota</taxon>
        <taxon>Fungi</taxon>
        <taxon>Dikarya</taxon>
        <taxon>Basidiomycota</taxon>
        <taxon>Agaricomycotina</taxon>
        <taxon>Agaricomycetes</taxon>
        <taxon>Cantharellales</taxon>
        <taxon>Ceratobasidiaceae</taxon>
        <taxon>Rhizoctonia</taxon>
    </lineage>
</organism>
<proteinExistence type="predicted"/>
<name>A0A8H3D386_9AGAM</name>
<evidence type="ECO:0000313" key="2">
    <source>
        <dbReference type="EMBL" id="CAE6507643.1"/>
    </source>
</evidence>
<dbReference type="EMBL" id="CAJMWX010001854">
    <property type="protein sequence ID" value="CAE6507643.1"/>
    <property type="molecule type" value="Genomic_DNA"/>
</dbReference>
<dbReference type="Proteomes" id="UP000663888">
    <property type="component" value="Unassembled WGS sequence"/>
</dbReference>
<feature type="region of interest" description="Disordered" evidence="1">
    <location>
        <begin position="302"/>
        <end position="325"/>
    </location>
</feature>
<evidence type="ECO:0000256" key="1">
    <source>
        <dbReference type="SAM" id="MobiDB-lite"/>
    </source>
</evidence>
<evidence type="ECO:0000313" key="3">
    <source>
        <dbReference type="Proteomes" id="UP000663888"/>
    </source>
</evidence>
<protein>
    <submittedName>
        <fullName evidence="2">Uncharacterized protein</fullName>
    </submittedName>
</protein>
<sequence length="902" mass="99964">MMEGPNRRMYMTALFLNPLHLGSNLFARKNVNPLATMISIPSMPARAGSAPDANLRATLPLYEVSGAYLGELLVHEMNANRAQDIFGRLATGEEIMEEFRIQYINYVRQVPPFDRFLDSPTPLEYWKKISQHYETQIVAFLAIKLYLVVPNSMAKEQTVSNFTKLNAPNRGQQKASTLVQMTQIWQHAQREENQGGCPIAPTVCFRDMSDLIKSSGKVPVNLRGTSIPRQVEVARTTVGSNLDFVVHDFASDTWDQDSGFNKIIEPVEGGATDAFKVEANGINLGEPLLLDLLSDEPVPGVNMASSGSAKKRSPPVVSGAEGSRKKECIAQSKIFLSSSNGSEPSKRIKIWGKDDDSSDGTSVGSSIHAVPKLEAYLYYFGIRGRRHLGPKLIYRTSKDVFTSPSGPEQDARIMRLLPVYTHNKLSQDNLWGTIRNEVVKLLDMREIQLTSVDLVRFRWEKQKADGHSEMVISPVTIWIGVVPDSLNGDVAFESSTDILQLLEKHTIHDIEVAYRESETKLLVGPELFAPVDDLNPLKDVIDPVTTALSLPIAGLNTPQVQGTLGFYFRAGESLYGVTARHVLFPEAQGNDPYTYNSSGPKREVVLMGNGAFVHFLASIKARIGTLNNTITFLGKRIVTYTKQAEAGDAQAASKLAATQSDMDQKIATIEDLKMFFVKMRKEWSELNNRVIGYVVWAPPISVHTPPHNYTKDVCVIKLDERKLLPNFKGNVVDLGPEIEPGTFMSRMYPRDDAQSEFDYPGNRLFELTDILSAAKIRKPSSQDQNGDPVRYVIKRGSTTLTTIGCMNGFESHQRRYSPFGNIESVEAAIYPYDNDSGPFSRSGDSGALIVGSLAELGALLTSGTGPTNSTDITYGTPMHWLWDEVIKLQFPEANLHFVITDN</sequence>
<reference evidence="2" key="1">
    <citation type="submission" date="2021-01" db="EMBL/GenBank/DDBJ databases">
        <authorList>
            <person name="Kaushik A."/>
        </authorList>
    </citation>
    <scope>NUCLEOTIDE SEQUENCE</scope>
    <source>
        <strain evidence="2">AG4-R118</strain>
    </source>
</reference>
<dbReference type="AlphaFoldDB" id="A0A8H3D386"/>
<gene>
    <name evidence="2" type="ORF">RDB_LOCUS162786</name>
</gene>
<accession>A0A8H3D386</accession>